<protein>
    <submittedName>
        <fullName evidence="2">Uncharacterized protein</fullName>
    </submittedName>
</protein>
<reference evidence="2" key="1">
    <citation type="submission" date="2021-09" db="EMBL/GenBank/DDBJ databases">
        <authorList>
            <consortium name="AG Swart"/>
            <person name="Singh M."/>
            <person name="Singh A."/>
            <person name="Seah K."/>
            <person name="Emmerich C."/>
        </authorList>
    </citation>
    <scope>NUCLEOTIDE SEQUENCE</scope>
    <source>
        <strain evidence="2">ATCC30299</strain>
    </source>
</reference>
<evidence type="ECO:0000313" key="3">
    <source>
        <dbReference type="Proteomes" id="UP001162131"/>
    </source>
</evidence>
<sequence length="173" mass="20526">MLWLRLKLQLIPCIAEEVSRACELYQMLLQEAGTGDKSKLKELTLLQASIRGRIQEFEDFFEENAEHPFIQFFEKQKLRLRKLLQMEIPKPKPVEKPYEPEIIIEKAPDKPKSISTDDFVKDLLQKPSKRLESASQSQFNLQGDWKELVFKIKLTREEYNKLMIMKSKRPVRF</sequence>
<dbReference type="Proteomes" id="UP001162131">
    <property type="component" value="Unassembled WGS sequence"/>
</dbReference>
<organism evidence="2 3">
    <name type="scientific">Blepharisma stoltei</name>
    <dbReference type="NCBI Taxonomy" id="1481888"/>
    <lineage>
        <taxon>Eukaryota</taxon>
        <taxon>Sar</taxon>
        <taxon>Alveolata</taxon>
        <taxon>Ciliophora</taxon>
        <taxon>Postciliodesmatophora</taxon>
        <taxon>Heterotrichea</taxon>
        <taxon>Heterotrichida</taxon>
        <taxon>Blepharismidae</taxon>
        <taxon>Blepharisma</taxon>
    </lineage>
</organism>
<accession>A0AAU9J2X3</accession>
<keyword evidence="3" id="KW-1185">Reference proteome</keyword>
<keyword evidence="1" id="KW-0732">Signal</keyword>
<comment type="caution">
    <text evidence="2">The sequence shown here is derived from an EMBL/GenBank/DDBJ whole genome shotgun (WGS) entry which is preliminary data.</text>
</comment>
<dbReference type="AlphaFoldDB" id="A0AAU9J2X3"/>
<feature type="chain" id="PRO_5043594398" evidence="1">
    <location>
        <begin position="16"/>
        <end position="173"/>
    </location>
</feature>
<evidence type="ECO:0000256" key="1">
    <source>
        <dbReference type="SAM" id="SignalP"/>
    </source>
</evidence>
<feature type="signal peptide" evidence="1">
    <location>
        <begin position="1"/>
        <end position="15"/>
    </location>
</feature>
<name>A0AAU9J2X3_9CILI</name>
<evidence type="ECO:0000313" key="2">
    <source>
        <dbReference type="EMBL" id="CAG9322508.1"/>
    </source>
</evidence>
<gene>
    <name evidence="2" type="ORF">BSTOLATCC_MIC31638</name>
</gene>
<proteinExistence type="predicted"/>
<dbReference type="EMBL" id="CAJZBQ010000032">
    <property type="protein sequence ID" value="CAG9322508.1"/>
    <property type="molecule type" value="Genomic_DNA"/>
</dbReference>